<evidence type="ECO:0000256" key="2">
    <source>
        <dbReference type="SAM" id="Phobius"/>
    </source>
</evidence>
<evidence type="ECO:0000313" key="3">
    <source>
        <dbReference type="EMBL" id="NIJ56398.1"/>
    </source>
</evidence>
<gene>
    <name evidence="3" type="ORF">FHS82_000211</name>
</gene>
<dbReference type="EMBL" id="JAASQI010000001">
    <property type="protein sequence ID" value="NIJ56398.1"/>
    <property type="molecule type" value="Genomic_DNA"/>
</dbReference>
<feature type="coiled-coil region" evidence="1">
    <location>
        <begin position="366"/>
        <end position="417"/>
    </location>
</feature>
<reference evidence="3 4" key="1">
    <citation type="submission" date="2020-03" db="EMBL/GenBank/DDBJ databases">
        <title>Genomic Encyclopedia of Type Strains, Phase IV (KMG-IV): sequencing the most valuable type-strain genomes for metagenomic binning, comparative biology and taxonomic classification.</title>
        <authorList>
            <person name="Goeker M."/>
        </authorList>
    </citation>
    <scope>NUCLEOTIDE SEQUENCE [LARGE SCALE GENOMIC DNA]</scope>
    <source>
        <strain evidence="3 4">DSM 103870</strain>
    </source>
</reference>
<keyword evidence="1" id="KW-0175">Coiled coil</keyword>
<feature type="transmembrane region" description="Helical" evidence="2">
    <location>
        <begin position="43"/>
        <end position="61"/>
    </location>
</feature>
<proteinExistence type="predicted"/>
<dbReference type="InterPro" id="IPR050445">
    <property type="entry name" value="Bact_polysacc_biosynth/exp"/>
</dbReference>
<evidence type="ECO:0000256" key="1">
    <source>
        <dbReference type="SAM" id="Coils"/>
    </source>
</evidence>
<dbReference type="PANTHER" id="PTHR32309">
    <property type="entry name" value="TYROSINE-PROTEIN KINASE"/>
    <property type="match status" value="1"/>
</dbReference>
<dbReference type="InterPro" id="IPR027417">
    <property type="entry name" value="P-loop_NTPase"/>
</dbReference>
<sequence length="705" mass="76324">MVIATHRDAHGPDNAAGGIRVSVPARHFTVRDLLAAAAYHRRVIVLAALVPVVAAIALAVFSRIQYTSNGLLMVLVSREYSGTQGVTDNGPAVLSVEGLKSVEAEVLILESAEVIRATLADIGSQALFPPSLASRWSVALGRDAGSNEDAALQAFRERLRASVQSGSNVILVGFTHPDRDLAVMAMDRLIHHYLARRKTLFDNPTSAILTSQVEHLETRLRETDGAISEEMTQAGIIDLAQDLTLAANQADSILDRRRQASERRRAIDGQLAQAEKQRAALHDTVFDSRQRSNEAVPGSNAGDLLVQLRTERESLIRRYAPGHPLIREVDAKIAVAIDSAKHPPERSTWSERDVRNPSADFIDNMVVSLNVERDALDRQMHELDAQQEQAQRRVDSLRNAETRLRVLQRERTVLTDTHGEYVKRAEAARIEETAAAVRASNVRVIQSGRDDVVARHLALPFIAAGLLAGLLSGAAAGVCAAELRPGFIRQQDAERALRLPALAVLADAPGGFDAPQNRQALLSLVARLRDIDVGGEPLSTLQLVDIGAAGDNVRLTEALAVELGAGRGLRTLAIGVSVPVTQEIESYDGVRIAETAIPGLDVASVDADSPLVSLSAPPRSARDVLAGLRHRYDVILIGFPAPSIHLTRRLAVAVEASLLVVRAEQSRGPVATWSRDNIFDAGGGIAGFVFTGRKFYLPEWIYRWL</sequence>
<accession>A0ABX0UVI0</accession>
<keyword evidence="2" id="KW-0812">Transmembrane</keyword>
<comment type="caution">
    <text evidence="3">The sequence shown here is derived from an EMBL/GenBank/DDBJ whole genome shotgun (WGS) entry which is preliminary data.</text>
</comment>
<keyword evidence="2" id="KW-1133">Transmembrane helix</keyword>
<dbReference type="Gene3D" id="3.40.50.300">
    <property type="entry name" value="P-loop containing nucleotide triphosphate hydrolases"/>
    <property type="match status" value="1"/>
</dbReference>
<protein>
    <submittedName>
        <fullName evidence="3">Uncharacterized protein involved in exopolysaccharide biosynthesis</fullName>
    </submittedName>
</protein>
<evidence type="ECO:0000313" key="4">
    <source>
        <dbReference type="Proteomes" id="UP001429580"/>
    </source>
</evidence>
<keyword evidence="4" id="KW-1185">Reference proteome</keyword>
<keyword evidence="2" id="KW-0472">Membrane</keyword>
<dbReference type="Proteomes" id="UP001429580">
    <property type="component" value="Unassembled WGS sequence"/>
</dbReference>
<dbReference type="PANTHER" id="PTHR32309:SF31">
    <property type="entry name" value="CAPSULAR EXOPOLYSACCHARIDE FAMILY"/>
    <property type="match status" value="1"/>
</dbReference>
<organism evidence="3 4">
    <name type="scientific">Pseudochelatococcus lubricantis</name>
    <dbReference type="NCBI Taxonomy" id="1538102"/>
    <lineage>
        <taxon>Bacteria</taxon>
        <taxon>Pseudomonadati</taxon>
        <taxon>Pseudomonadota</taxon>
        <taxon>Alphaproteobacteria</taxon>
        <taxon>Hyphomicrobiales</taxon>
        <taxon>Chelatococcaceae</taxon>
        <taxon>Pseudochelatococcus</taxon>
    </lineage>
</organism>
<name>A0ABX0UVI0_9HYPH</name>